<evidence type="ECO:0000256" key="17">
    <source>
        <dbReference type="ARBA" id="ARBA00048341"/>
    </source>
</evidence>
<dbReference type="Pfam" id="PF02142">
    <property type="entry name" value="MGS"/>
    <property type="match status" value="1"/>
</dbReference>
<dbReference type="PANTHER" id="PTHR11692">
    <property type="entry name" value="BIFUNCTIONAL PURINE BIOSYNTHESIS PROTEIN PURH"/>
    <property type="match status" value="1"/>
</dbReference>
<evidence type="ECO:0000256" key="5">
    <source>
        <dbReference type="ARBA" id="ARBA00007667"/>
    </source>
</evidence>
<dbReference type="PROSITE" id="PS51855">
    <property type="entry name" value="MGS"/>
    <property type="match status" value="1"/>
</dbReference>
<comment type="pathway">
    <text evidence="3">Purine metabolism; IMP biosynthesis via de novo pathway; IMP from 5-formamido-1-(5-phospho-D-ribosyl)imidazole-4-carboxamide: step 1/1.</text>
</comment>
<dbReference type="Gene3D" id="3.40.140.20">
    <property type="match status" value="3"/>
</dbReference>
<evidence type="ECO:0000256" key="6">
    <source>
        <dbReference type="ARBA" id="ARBA00012253"/>
    </source>
</evidence>
<evidence type="ECO:0000256" key="3">
    <source>
        <dbReference type="ARBA" id="ARBA00004844"/>
    </source>
</evidence>
<evidence type="ECO:0000256" key="14">
    <source>
        <dbReference type="ARBA" id="ARBA00032307"/>
    </source>
</evidence>
<dbReference type="FunFam" id="1.10.287.440:FF:000001">
    <property type="entry name" value="Bifunctional purine biosynthesis protein PURH"/>
    <property type="match status" value="1"/>
</dbReference>
<keyword evidence="11" id="KW-0658">Purine biosynthesis</keyword>
<dbReference type="GO" id="GO:0003937">
    <property type="term" value="F:IMP cyclohydrolase activity"/>
    <property type="evidence" value="ECO:0007669"/>
    <property type="project" value="UniProtKB-EC"/>
</dbReference>
<dbReference type="InterPro" id="IPR024050">
    <property type="entry name" value="AICAR_Tfase_insert_dom_sf"/>
</dbReference>
<evidence type="ECO:0000256" key="2">
    <source>
        <dbReference type="ARBA" id="ARBA00004514"/>
    </source>
</evidence>
<reference evidence="19 20" key="1">
    <citation type="submission" date="2009-03" db="EMBL/GenBank/DDBJ databases">
        <authorList>
            <person name="Warren W."/>
            <person name="Ye L."/>
            <person name="Minx P."/>
            <person name="Worley K."/>
            <person name="Gibbs R."/>
            <person name="Wilson R.K."/>
        </authorList>
    </citation>
    <scope>NUCLEOTIDE SEQUENCE [LARGE SCALE GENOMIC DNA]</scope>
</reference>
<evidence type="ECO:0000256" key="8">
    <source>
        <dbReference type="ARBA" id="ARBA00017905"/>
    </source>
</evidence>
<feature type="domain" description="MGS-like" evidence="18">
    <location>
        <begin position="1"/>
        <end position="146"/>
    </location>
</feature>
<dbReference type="AlphaFoldDB" id="A0A8I3XC88"/>
<dbReference type="PIRSF" id="PIRSF000414">
    <property type="entry name" value="AICARFT_IMPCHas"/>
    <property type="match status" value="1"/>
</dbReference>
<comment type="subunit">
    <text evidence="15">Homodimer. Associates with internalized INSR complexes on Golgi/endosomal membranes. Interacts with INSR; ATIC together with PRKAA2/AMPK2 and HACD3/PTPLAD1 is proposed to be part of a signaling network regulating INSR autophosphorylation and endocytosis.</text>
</comment>
<evidence type="ECO:0000256" key="13">
    <source>
        <dbReference type="ARBA" id="ARBA00023268"/>
    </source>
</evidence>
<evidence type="ECO:0000256" key="12">
    <source>
        <dbReference type="ARBA" id="ARBA00022801"/>
    </source>
</evidence>
<organism evidence="19 20">
    <name type="scientific">Callithrix jacchus</name>
    <name type="common">White-tufted-ear marmoset</name>
    <name type="synonym">Simia Jacchus</name>
    <dbReference type="NCBI Taxonomy" id="9483"/>
    <lineage>
        <taxon>Eukaryota</taxon>
        <taxon>Metazoa</taxon>
        <taxon>Chordata</taxon>
        <taxon>Craniata</taxon>
        <taxon>Vertebrata</taxon>
        <taxon>Euteleostomi</taxon>
        <taxon>Mammalia</taxon>
        <taxon>Eutheria</taxon>
        <taxon>Euarchontoglires</taxon>
        <taxon>Primates</taxon>
        <taxon>Haplorrhini</taxon>
        <taxon>Platyrrhini</taxon>
        <taxon>Cebidae</taxon>
        <taxon>Callitrichinae</taxon>
        <taxon>Callithrix</taxon>
        <taxon>Callithrix</taxon>
    </lineage>
</organism>
<evidence type="ECO:0000256" key="11">
    <source>
        <dbReference type="ARBA" id="ARBA00022755"/>
    </source>
</evidence>
<dbReference type="InterPro" id="IPR011607">
    <property type="entry name" value="MGS-like_dom"/>
</dbReference>
<keyword evidence="12" id="KW-0378">Hydrolase</keyword>
<comment type="pathway">
    <text evidence="4">Purine metabolism; IMP biosynthesis via de novo pathway; 5-formamido-1-(5-phospho-D-ribosyl)imidazole-4-carboxamide from 5-amino-1-(5-phospho-D-ribosyl)imidazole-4-carboxamide (10-formyl THF route): step 1/1.</text>
</comment>
<dbReference type="UniPathway" id="UPA00074">
    <property type="reaction ID" value="UER00133"/>
</dbReference>
<dbReference type="NCBIfam" id="NF005492">
    <property type="entry name" value="PRK07106.1"/>
    <property type="match status" value="1"/>
</dbReference>
<evidence type="ECO:0000313" key="19">
    <source>
        <dbReference type="Ensembl" id="ENSCJAP00000091978.1"/>
    </source>
</evidence>
<evidence type="ECO:0000256" key="16">
    <source>
        <dbReference type="ARBA" id="ARBA00047515"/>
    </source>
</evidence>
<keyword evidence="13" id="KW-0511">Multifunctional enzyme</keyword>
<dbReference type="GO" id="GO:0004643">
    <property type="term" value="F:phosphoribosylaminoimidazolecarboxamide formyltransferase activity"/>
    <property type="evidence" value="ECO:0007669"/>
    <property type="project" value="UniProtKB-EC"/>
</dbReference>
<reference evidence="19" key="3">
    <citation type="submission" date="2025-09" db="UniProtKB">
        <authorList>
            <consortium name="Ensembl"/>
        </authorList>
    </citation>
    <scope>IDENTIFICATION</scope>
</reference>
<dbReference type="Pfam" id="PF01808">
    <property type="entry name" value="AICARFT_IMPCHas"/>
    <property type="match status" value="1"/>
</dbReference>
<dbReference type="InterPro" id="IPR016193">
    <property type="entry name" value="Cytidine_deaminase-like"/>
</dbReference>
<dbReference type="EC" id="2.1.2.3" evidence="6"/>
<proteinExistence type="inferred from homology"/>
<dbReference type="FunFam" id="3.40.50.1380:FF:000003">
    <property type="entry name" value="Bifunctional purine biosynthesis protein"/>
    <property type="match status" value="1"/>
</dbReference>
<dbReference type="Proteomes" id="UP000008225">
    <property type="component" value="Chromosome 10"/>
</dbReference>
<evidence type="ECO:0000256" key="10">
    <source>
        <dbReference type="ARBA" id="ARBA00022679"/>
    </source>
</evidence>
<comment type="catalytic activity">
    <reaction evidence="1">
        <text>10-formyldihydrofolate + 5-amino-1-(5-phospho-beta-D-ribosyl)imidazole-4-carboxamide = 5-formamido-1-(5-phospho-D-ribosyl)imidazole-4-carboxamide + 7,8-dihydrofolate</text>
        <dbReference type="Rhea" id="RHEA:59144"/>
        <dbReference type="ChEBI" id="CHEBI:57451"/>
        <dbReference type="ChEBI" id="CHEBI:57452"/>
        <dbReference type="ChEBI" id="CHEBI:58467"/>
        <dbReference type="ChEBI" id="CHEBI:58475"/>
    </reaction>
    <physiologicalReaction direction="left-to-right" evidence="1">
        <dbReference type="Rhea" id="RHEA:59145"/>
    </physiologicalReaction>
</comment>
<comment type="similarity">
    <text evidence="5">Belongs to the PurH family.</text>
</comment>
<dbReference type="EC" id="3.5.4.10" evidence="7"/>
<dbReference type="GO" id="GO:0005829">
    <property type="term" value="C:cytosol"/>
    <property type="evidence" value="ECO:0007669"/>
    <property type="project" value="UniProtKB-SubCell"/>
</dbReference>
<keyword evidence="10" id="KW-0808">Transferase</keyword>
<evidence type="ECO:0000259" key="18">
    <source>
        <dbReference type="PROSITE" id="PS51855"/>
    </source>
</evidence>
<dbReference type="PANTHER" id="PTHR11692:SF0">
    <property type="entry name" value="BIFUNCTIONAL PURINE BIOSYNTHESIS PROTEIN ATIC"/>
    <property type="match status" value="1"/>
</dbReference>
<evidence type="ECO:0000256" key="1">
    <source>
        <dbReference type="ARBA" id="ARBA00000945"/>
    </source>
</evidence>
<protein>
    <recommendedName>
        <fullName evidence="8">Bifunctional purine biosynthesis protein ATIC</fullName>
        <ecNumber evidence="6">2.1.2.3</ecNumber>
        <ecNumber evidence="7">3.5.4.10</ecNumber>
    </recommendedName>
    <alternativeName>
        <fullName evidence="14">AICAR transformylase/inosine monophosphate cyclohydrolase</fullName>
    </alternativeName>
</protein>
<sequence length="556" mass="60802">MAPGQLALFSVSDKTGLVEFARNLISLGLNLVASGGTAKALRDAGLAVRDVSELTGFPEMLGGRVKTLHPAVHAGILARNIPEDNADMARLDFDLIRVVACNLYPFVKTVASPGLTVEEAVEQTDTGGVTLLRAAAKNHARVTVVCEPEDYVAVSTEMQSSESKDTSLETRRQLALKAFTHTAQYDEAISDYFRKQYSKDVSQMPLRYGMNPHQTPAQLYTLKPKLPITVLNGAPGFINLCYALNAWQLVKELKEALGIPAAASFKHVSPAGADRMSSFGDFVALSDVCDVPTAKIISREVSDGIIAPGYEEEGLTILSKKKNGNHCVLQMDQSYKPDENEVRTLFGLHLSQKRNNGVVDKSLFSNVVTKNKDLPESALRDLIVATIAVKYTQSNSVCYAKNGQVIGIGAGQQSRIHCTRLAGDKVNYWWLRHHPQVLSMKFKTGVKRAEISNAIDKYVTGTIGEDEDLIKWKALFEEVPELLTEAEKKERVDKLSEVSVSSDAFFPFRDNVDRAKRSGVAYIAAPSGSAADKVVIEACDELGIILAHTNLRLFHH</sequence>
<dbReference type="GeneTree" id="ENSGT00390000004553"/>
<comment type="subcellular location">
    <subcellularLocation>
        <location evidence="2">Cytoplasm</location>
        <location evidence="2">Cytosol</location>
    </subcellularLocation>
</comment>
<dbReference type="CDD" id="cd01421">
    <property type="entry name" value="IMPCH"/>
    <property type="match status" value="1"/>
</dbReference>
<reference evidence="19" key="2">
    <citation type="submission" date="2025-08" db="UniProtKB">
        <authorList>
            <consortium name="Ensembl"/>
        </authorList>
    </citation>
    <scope>IDENTIFICATION</scope>
</reference>
<keyword evidence="20" id="KW-1185">Reference proteome</keyword>
<evidence type="ECO:0000256" key="9">
    <source>
        <dbReference type="ARBA" id="ARBA00022490"/>
    </source>
</evidence>
<evidence type="ECO:0000256" key="15">
    <source>
        <dbReference type="ARBA" id="ARBA00046691"/>
    </source>
</evidence>
<dbReference type="SUPFAM" id="SSF52335">
    <property type="entry name" value="Methylglyoxal synthase-like"/>
    <property type="match status" value="1"/>
</dbReference>
<dbReference type="Gene3D" id="3.40.50.1380">
    <property type="entry name" value="Methylglyoxal synthase-like domain"/>
    <property type="match status" value="1"/>
</dbReference>
<name>A0A8I3XC88_CALJA</name>
<dbReference type="InterPro" id="IPR024051">
    <property type="entry name" value="AICAR_Tfase_dup_dom_sf"/>
</dbReference>
<keyword evidence="9" id="KW-0963">Cytoplasm</keyword>
<comment type="catalytic activity">
    <reaction evidence="16">
        <text>(6R)-10-formyltetrahydrofolate + 5-amino-1-(5-phospho-beta-D-ribosyl)imidazole-4-carboxamide = 5-formamido-1-(5-phospho-D-ribosyl)imidazole-4-carboxamide + (6S)-5,6,7,8-tetrahydrofolate</text>
        <dbReference type="Rhea" id="RHEA:22192"/>
        <dbReference type="ChEBI" id="CHEBI:57453"/>
        <dbReference type="ChEBI" id="CHEBI:58467"/>
        <dbReference type="ChEBI" id="CHEBI:58475"/>
        <dbReference type="ChEBI" id="CHEBI:195366"/>
        <dbReference type="EC" id="2.1.2.3"/>
    </reaction>
    <physiologicalReaction direction="left-to-right" evidence="16">
        <dbReference type="Rhea" id="RHEA:22193"/>
    </physiologicalReaction>
</comment>
<dbReference type="Ensembl" id="ENSCJAT00000138991.1">
    <property type="protein sequence ID" value="ENSCJAP00000091978.1"/>
    <property type="gene ID" value="ENSCJAG00000042369.2"/>
</dbReference>
<dbReference type="InterPro" id="IPR002695">
    <property type="entry name" value="PurH-like"/>
</dbReference>
<dbReference type="SMART" id="SM00851">
    <property type="entry name" value="MGS"/>
    <property type="match status" value="1"/>
</dbReference>
<dbReference type="SUPFAM" id="SSF53927">
    <property type="entry name" value="Cytidine deaminase-like"/>
    <property type="match status" value="1"/>
</dbReference>
<dbReference type="GO" id="GO:0006189">
    <property type="term" value="P:'de novo' IMP biosynthetic process"/>
    <property type="evidence" value="ECO:0007669"/>
    <property type="project" value="UniProtKB-UniPathway"/>
</dbReference>
<dbReference type="InterPro" id="IPR036914">
    <property type="entry name" value="MGS-like_dom_sf"/>
</dbReference>
<dbReference type="SMART" id="SM00798">
    <property type="entry name" value="AICARFT_IMPCHas"/>
    <property type="match status" value="1"/>
</dbReference>
<evidence type="ECO:0000256" key="4">
    <source>
        <dbReference type="ARBA" id="ARBA00004954"/>
    </source>
</evidence>
<evidence type="ECO:0000313" key="20">
    <source>
        <dbReference type="Proteomes" id="UP000008225"/>
    </source>
</evidence>
<dbReference type="Gene3D" id="1.10.287.440">
    <property type="match status" value="1"/>
</dbReference>
<accession>A0A8I3XC88</accession>
<comment type="catalytic activity">
    <reaction evidence="17">
        <text>IMP + H2O = 5-formamido-1-(5-phospho-D-ribosyl)imidazole-4-carboxamide</text>
        <dbReference type="Rhea" id="RHEA:18445"/>
        <dbReference type="ChEBI" id="CHEBI:15377"/>
        <dbReference type="ChEBI" id="CHEBI:58053"/>
        <dbReference type="ChEBI" id="CHEBI:58467"/>
        <dbReference type="EC" id="3.5.4.10"/>
    </reaction>
    <physiologicalReaction direction="right-to-left" evidence="17">
        <dbReference type="Rhea" id="RHEA:18447"/>
    </physiologicalReaction>
</comment>
<evidence type="ECO:0000256" key="7">
    <source>
        <dbReference type="ARBA" id="ARBA00012712"/>
    </source>
</evidence>